<evidence type="ECO:0000256" key="2">
    <source>
        <dbReference type="ARBA" id="ARBA00006920"/>
    </source>
</evidence>
<keyword evidence="10 13" id="KW-0472">Membrane</keyword>
<evidence type="ECO:0000256" key="3">
    <source>
        <dbReference type="ARBA" id="ARBA00022448"/>
    </source>
</evidence>
<dbReference type="EMBL" id="BAABGU010000018">
    <property type="protein sequence ID" value="GAA4572100.1"/>
    <property type="molecule type" value="Genomic_DNA"/>
</dbReference>
<evidence type="ECO:0000256" key="7">
    <source>
        <dbReference type="ARBA" id="ARBA00022958"/>
    </source>
</evidence>
<keyword evidence="8 13" id="KW-1133">Transmembrane helix</keyword>
<comment type="caution">
    <text evidence="14">The sequence shown here is derived from an EMBL/GenBank/DDBJ whole genome shotgun (WGS) entry which is preliminary data.</text>
</comment>
<sequence>MGAAEDEARSARSVERTETFSDAVLAIIITLLVLDLKPPQIEPGHLLRGLLEEWPAYLAYATSFLNLAAIWLAHRYVFERIRATSPPLNWANLAILFSSALVPFPTAVVARFLKAGNQGDIQTAIALYALVGALMLTSAWIFYQYAVRHPELIHAGAGKYLRQERTKAMIGTALFLGGGLFGYVSPWIAFALFLAVPLYTGITTPR</sequence>
<comment type="similarity">
    <text evidence="2">Belongs to the TMEM175 family.</text>
</comment>
<keyword evidence="15" id="KW-1185">Reference proteome</keyword>
<gene>
    <name evidence="14" type="ORF">GCM10023176_34290</name>
</gene>
<feature type="transmembrane region" description="Helical" evidence="13">
    <location>
        <begin position="90"/>
        <end position="113"/>
    </location>
</feature>
<keyword evidence="4" id="KW-0633">Potassium transport</keyword>
<keyword evidence="5 13" id="KW-0812">Transmembrane</keyword>
<evidence type="ECO:0000256" key="8">
    <source>
        <dbReference type="ARBA" id="ARBA00022989"/>
    </source>
</evidence>
<protein>
    <recommendedName>
        <fullName evidence="16">DUF1211 domain-containing protein</fullName>
    </recommendedName>
</protein>
<comment type="catalytic activity">
    <reaction evidence="12">
        <text>K(+)(in) = K(+)(out)</text>
        <dbReference type="Rhea" id="RHEA:29463"/>
        <dbReference type="ChEBI" id="CHEBI:29103"/>
    </reaction>
</comment>
<evidence type="ECO:0008006" key="16">
    <source>
        <dbReference type="Google" id="ProtNLM"/>
    </source>
</evidence>
<evidence type="ECO:0000256" key="13">
    <source>
        <dbReference type="SAM" id="Phobius"/>
    </source>
</evidence>
<evidence type="ECO:0000313" key="15">
    <source>
        <dbReference type="Proteomes" id="UP001500307"/>
    </source>
</evidence>
<dbReference type="PANTHER" id="PTHR31462">
    <property type="entry name" value="ENDOSOMAL/LYSOSOMAL POTASSIUM CHANNEL TMEM175"/>
    <property type="match status" value="1"/>
</dbReference>
<proteinExistence type="inferred from homology"/>
<evidence type="ECO:0000256" key="5">
    <source>
        <dbReference type="ARBA" id="ARBA00022692"/>
    </source>
</evidence>
<accession>A0ABP8SQA3</accession>
<evidence type="ECO:0000313" key="14">
    <source>
        <dbReference type="EMBL" id="GAA4572100.1"/>
    </source>
</evidence>
<evidence type="ECO:0000256" key="4">
    <source>
        <dbReference type="ARBA" id="ARBA00022538"/>
    </source>
</evidence>
<feature type="transmembrane region" description="Helical" evidence="13">
    <location>
        <begin position="19"/>
        <end position="36"/>
    </location>
</feature>
<feature type="transmembrane region" description="Helical" evidence="13">
    <location>
        <begin position="168"/>
        <end position="196"/>
    </location>
</feature>
<evidence type="ECO:0000256" key="10">
    <source>
        <dbReference type="ARBA" id="ARBA00023136"/>
    </source>
</evidence>
<evidence type="ECO:0000256" key="12">
    <source>
        <dbReference type="ARBA" id="ARBA00034430"/>
    </source>
</evidence>
<evidence type="ECO:0000256" key="9">
    <source>
        <dbReference type="ARBA" id="ARBA00023065"/>
    </source>
</evidence>
<keyword evidence="7" id="KW-0630">Potassium</keyword>
<evidence type="ECO:0000256" key="1">
    <source>
        <dbReference type="ARBA" id="ARBA00004141"/>
    </source>
</evidence>
<dbReference type="Proteomes" id="UP001500307">
    <property type="component" value="Unassembled WGS sequence"/>
</dbReference>
<dbReference type="Pfam" id="PF06736">
    <property type="entry name" value="TMEM175"/>
    <property type="match status" value="1"/>
</dbReference>
<reference evidence="15" key="1">
    <citation type="journal article" date="2019" name="Int. J. Syst. Evol. Microbiol.">
        <title>The Global Catalogue of Microorganisms (GCM) 10K type strain sequencing project: providing services to taxonomists for standard genome sequencing and annotation.</title>
        <authorList>
            <consortium name="The Broad Institute Genomics Platform"/>
            <consortium name="The Broad Institute Genome Sequencing Center for Infectious Disease"/>
            <person name="Wu L."/>
            <person name="Ma J."/>
        </authorList>
    </citation>
    <scope>NUCLEOTIDE SEQUENCE [LARGE SCALE GENOMIC DNA]</scope>
    <source>
        <strain evidence="15">JCM 3175</strain>
    </source>
</reference>
<comment type="subcellular location">
    <subcellularLocation>
        <location evidence="1">Membrane</location>
        <topology evidence="1">Multi-pass membrane protein</topology>
    </subcellularLocation>
</comment>
<feature type="transmembrane region" description="Helical" evidence="13">
    <location>
        <begin position="56"/>
        <end position="78"/>
    </location>
</feature>
<evidence type="ECO:0000256" key="6">
    <source>
        <dbReference type="ARBA" id="ARBA00022826"/>
    </source>
</evidence>
<name>A0ABP8SQA3_9ACTN</name>
<dbReference type="PANTHER" id="PTHR31462:SF5">
    <property type="entry name" value="ENDOSOMAL_LYSOSOMAL PROTON CHANNEL TMEM175"/>
    <property type="match status" value="1"/>
</dbReference>
<keyword evidence="6" id="KW-0631">Potassium channel</keyword>
<organism evidence="14 15">
    <name type="scientific">Micromonospora coerulea</name>
    <dbReference type="NCBI Taxonomy" id="47856"/>
    <lineage>
        <taxon>Bacteria</taxon>
        <taxon>Bacillati</taxon>
        <taxon>Actinomycetota</taxon>
        <taxon>Actinomycetes</taxon>
        <taxon>Micromonosporales</taxon>
        <taxon>Micromonosporaceae</taxon>
        <taxon>Micromonospora</taxon>
    </lineage>
</organism>
<feature type="transmembrane region" description="Helical" evidence="13">
    <location>
        <begin position="125"/>
        <end position="147"/>
    </location>
</feature>
<keyword evidence="9" id="KW-0406">Ion transport</keyword>
<dbReference type="InterPro" id="IPR010617">
    <property type="entry name" value="TMEM175-like"/>
</dbReference>
<evidence type="ECO:0000256" key="11">
    <source>
        <dbReference type="ARBA" id="ARBA00023303"/>
    </source>
</evidence>
<keyword evidence="3" id="KW-0813">Transport</keyword>
<keyword evidence="11" id="KW-0407">Ion channel</keyword>